<name>A0A378MW55_MANHA</name>
<proteinExistence type="predicted"/>
<evidence type="ECO:0000313" key="2">
    <source>
        <dbReference type="EMBL" id="STY60442.1"/>
    </source>
</evidence>
<keyword evidence="1" id="KW-1133">Transmembrane helix</keyword>
<keyword evidence="2" id="KW-0378">Hydrolase</keyword>
<reference evidence="2 3" key="1">
    <citation type="submission" date="2018-06" db="EMBL/GenBank/DDBJ databases">
        <authorList>
            <consortium name="Pathogen Informatics"/>
            <person name="Doyle S."/>
        </authorList>
    </citation>
    <scope>NUCLEOTIDE SEQUENCE [LARGE SCALE GENOMIC DNA]</scope>
    <source>
        <strain evidence="2 3">NCTC10638</strain>
    </source>
</reference>
<keyword evidence="1" id="KW-0472">Membrane</keyword>
<dbReference type="Proteomes" id="UP000254802">
    <property type="component" value="Unassembled WGS sequence"/>
</dbReference>
<dbReference type="GO" id="GO:0006508">
    <property type="term" value="P:proteolysis"/>
    <property type="evidence" value="ECO:0007669"/>
    <property type="project" value="UniProtKB-KW"/>
</dbReference>
<dbReference type="AlphaFoldDB" id="A0A378MW55"/>
<keyword evidence="1" id="KW-0812">Transmembrane</keyword>
<keyword evidence="2" id="KW-0645">Protease</keyword>
<organism evidence="2 3">
    <name type="scientific">Mannheimia haemolytica</name>
    <name type="common">Pasteurella haemolytica</name>
    <dbReference type="NCBI Taxonomy" id="75985"/>
    <lineage>
        <taxon>Bacteria</taxon>
        <taxon>Pseudomonadati</taxon>
        <taxon>Pseudomonadota</taxon>
        <taxon>Gammaproteobacteria</taxon>
        <taxon>Pasteurellales</taxon>
        <taxon>Pasteurellaceae</taxon>
        <taxon>Mannheimia</taxon>
    </lineage>
</organism>
<accession>A0A378MW55</accession>
<evidence type="ECO:0000313" key="3">
    <source>
        <dbReference type="Proteomes" id="UP000254802"/>
    </source>
</evidence>
<dbReference type="EMBL" id="UGPN01000002">
    <property type="protein sequence ID" value="STY60442.1"/>
    <property type="molecule type" value="Genomic_DNA"/>
</dbReference>
<feature type="transmembrane region" description="Helical" evidence="1">
    <location>
        <begin position="20"/>
        <end position="38"/>
    </location>
</feature>
<sequence>MLTILKAFYRIFRCIRECVINLFFILFILLLVPVVAFISSSGSTQKPVFNQGALRLNLDGYLADNREEFTDFYRLVQSELGSSEPFKSRLLMWCKRLATLKMTENYRLGVRSAKATKC</sequence>
<protein>
    <submittedName>
        <fullName evidence="2">Protease 4</fullName>
        <ecNumber evidence="2">3.4.21.-</ecNumber>
    </submittedName>
</protein>
<gene>
    <name evidence="2" type="primary">sppA_1</name>
    <name evidence="2" type="ORF">NCTC10638_01645</name>
</gene>
<dbReference type="EC" id="3.4.21.-" evidence="2"/>
<evidence type="ECO:0000256" key="1">
    <source>
        <dbReference type="SAM" id="Phobius"/>
    </source>
</evidence>
<dbReference type="GO" id="GO:0008233">
    <property type="term" value="F:peptidase activity"/>
    <property type="evidence" value="ECO:0007669"/>
    <property type="project" value="UniProtKB-KW"/>
</dbReference>